<accession>A0A1I2QIL9</accession>
<name>A0A1I2QIL9_9HYPH</name>
<dbReference type="EMBL" id="FOPM01000001">
    <property type="protein sequence ID" value="SFG27473.1"/>
    <property type="molecule type" value="Genomic_DNA"/>
</dbReference>
<keyword evidence="2" id="KW-1185">Reference proteome</keyword>
<sequence>MARTLIKDVEHAVAIGTDQHRRAMLDRITTLFGDHARHLGEAEMKPFEAIMLHLARSVDSASRAILAGAIADIANAPRSVVRDLAYDPDSIVAGPILARSVRLADEDLVRIVRRAGLEHLDAVSRRRILSEQITEILVTRAAIAAVRRIAGNEGARLSEAGFRFLMQRAQHDNVLRALLDLRATLPTGCRVSFPEPLSFGNGIDRDEQAIVALVAESRIDEALAVVARVAGVPSDRAVQAFQRADLDRLLFLTRSADLGWGTLKHLIQARPGRRLQPEEMRGAFEAFQALPVATARRSVGFVTAPDTNEPIAKVA</sequence>
<dbReference type="OrthoDB" id="7888976at2"/>
<evidence type="ECO:0000313" key="1">
    <source>
        <dbReference type="EMBL" id="SFG27473.1"/>
    </source>
</evidence>
<proteinExistence type="predicted"/>
<gene>
    <name evidence="1" type="ORF">SAMN05192565_101124</name>
</gene>
<dbReference type="STRING" id="582675.SAMN05192565_101124"/>
<protein>
    <recommendedName>
        <fullName evidence="3">DUF2336 domain-containing protein</fullName>
    </recommendedName>
</protein>
<reference evidence="2" key="1">
    <citation type="submission" date="2016-10" db="EMBL/GenBank/DDBJ databases">
        <authorList>
            <person name="Varghese N."/>
            <person name="Submissions S."/>
        </authorList>
    </citation>
    <scope>NUCLEOTIDE SEQUENCE [LARGE SCALE GENOMIC DNA]</scope>
    <source>
        <strain evidence="2">Gh-105</strain>
    </source>
</reference>
<dbReference type="Proteomes" id="UP000199229">
    <property type="component" value="Unassembled WGS sequence"/>
</dbReference>
<evidence type="ECO:0000313" key="2">
    <source>
        <dbReference type="Proteomes" id="UP000199229"/>
    </source>
</evidence>
<organism evidence="1 2">
    <name type="scientific">Methylobacterium gossipiicola</name>
    <dbReference type="NCBI Taxonomy" id="582675"/>
    <lineage>
        <taxon>Bacteria</taxon>
        <taxon>Pseudomonadati</taxon>
        <taxon>Pseudomonadota</taxon>
        <taxon>Alphaproteobacteria</taxon>
        <taxon>Hyphomicrobiales</taxon>
        <taxon>Methylobacteriaceae</taxon>
        <taxon>Methylobacterium</taxon>
    </lineage>
</organism>
<dbReference type="RefSeq" id="WP_091967769.1">
    <property type="nucleotide sequence ID" value="NZ_FOPM01000001.1"/>
</dbReference>
<dbReference type="InterPro" id="IPR019285">
    <property type="entry name" value="DUF2336"/>
</dbReference>
<dbReference type="Pfam" id="PF10098">
    <property type="entry name" value="DUF2336"/>
    <property type="match status" value="1"/>
</dbReference>
<dbReference type="AlphaFoldDB" id="A0A1I2QIL9"/>
<evidence type="ECO:0008006" key="3">
    <source>
        <dbReference type="Google" id="ProtNLM"/>
    </source>
</evidence>